<sequence length="72" mass="8439">MNVPAEIPRDILQPVTREPEEDKKKYTYIVRFLKITNTTLLIEVTQLNDAVANFPHRIMRLEQKVEKKSSTV</sequence>
<organism evidence="1 2">
    <name type="scientific">Nephila pilipes</name>
    <name type="common">Giant wood spider</name>
    <name type="synonym">Nephila maculata</name>
    <dbReference type="NCBI Taxonomy" id="299642"/>
    <lineage>
        <taxon>Eukaryota</taxon>
        <taxon>Metazoa</taxon>
        <taxon>Ecdysozoa</taxon>
        <taxon>Arthropoda</taxon>
        <taxon>Chelicerata</taxon>
        <taxon>Arachnida</taxon>
        <taxon>Araneae</taxon>
        <taxon>Araneomorphae</taxon>
        <taxon>Entelegynae</taxon>
        <taxon>Araneoidea</taxon>
        <taxon>Nephilidae</taxon>
        <taxon>Nephila</taxon>
    </lineage>
</organism>
<dbReference type="Proteomes" id="UP000887013">
    <property type="component" value="Unassembled WGS sequence"/>
</dbReference>
<comment type="caution">
    <text evidence="1">The sequence shown here is derived from an EMBL/GenBank/DDBJ whole genome shotgun (WGS) entry which is preliminary data.</text>
</comment>
<gene>
    <name evidence="1" type="ORF">NPIL_142091</name>
</gene>
<reference evidence="1" key="1">
    <citation type="submission" date="2020-08" db="EMBL/GenBank/DDBJ databases">
        <title>Multicomponent nature underlies the extraordinary mechanical properties of spider dragline silk.</title>
        <authorList>
            <person name="Kono N."/>
            <person name="Nakamura H."/>
            <person name="Mori M."/>
            <person name="Yoshida Y."/>
            <person name="Ohtoshi R."/>
            <person name="Malay A.D."/>
            <person name="Moran D.A.P."/>
            <person name="Tomita M."/>
            <person name="Numata K."/>
            <person name="Arakawa K."/>
        </authorList>
    </citation>
    <scope>NUCLEOTIDE SEQUENCE</scope>
</reference>
<accession>A0A8X6UD62</accession>
<protein>
    <submittedName>
        <fullName evidence="1">Uncharacterized protein</fullName>
    </submittedName>
</protein>
<name>A0A8X6UD62_NEPPI</name>
<keyword evidence="2" id="KW-1185">Reference proteome</keyword>
<dbReference type="AlphaFoldDB" id="A0A8X6UD62"/>
<proteinExistence type="predicted"/>
<dbReference type="EMBL" id="BMAW01124153">
    <property type="protein sequence ID" value="GFU06578.1"/>
    <property type="molecule type" value="Genomic_DNA"/>
</dbReference>
<evidence type="ECO:0000313" key="1">
    <source>
        <dbReference type="EMBL" id="GFU06578.1"/>
    </source>
</evidence>
<evidence type="ECO:0000313" key="2">
    <source>
        <dbReference type="Proteomes" id="UP000887013"/>
    </source>
</evidence>